<dbReference type="Pfam" id="PF24175">
    <property type="entry name" value="SU10_adaptor"/>
    <property type="match status" value="1"/>
</dbReference>
<dbReference type="InterPro" id="IPR056209">
    <property type="entry name" value="SU10_adaptor"/>
</dbReference>
<evidence type="ECO:0000313" key="3">
    <source>
        <dbReference type="Proteomes" id="UP000594778"/>
    </source>
</evidence>
<feature type="compositionally biased region" description="Basic and acidic residues" evidence="1">
    <location>
        <begin position="204"/>
        <end position="215"/>
    </location>
</feature>
<dbReference type="EMBL" id="CP065668">
    <property type="protein sequence ID" value="QPS09566.1"/>
    <property type="molecule type" value="Genomic_DNA"/>
</dbReference>
<dbReference type="AlphaFoldDB" id="A0A7T2VZV3"/>
<evidence type="ECO:0000313" key="2">
    <source>
        <dbReference type="EMBL" id="QPS09566.1"/>
    </source>
</evidence>
<reference evidence="2 3" key="1">
    <citation type="submission" date="2020-12" db="EMBL/GenBank/DDBJ databases">
        <title>FDA dAtabase for Regulatory Grade micrObial Sequences (FDA-ARGOS): Supporting development and validation of Infectious Disease Dx tests.</title>
        <authorList>
            <person name="Sproer C."/>
            <person name="Gronow S."/>
            <person name="Severitt S."/>
            <person name="Schroder I."/>
            <person name="Tallon L."/>
            <person name="Sadzewicz L."/>
            <person name="Zhao X."/>
            <person name="Boylan J."/>
            <person name="Ott S."/>
            <person name="Bowen H."/>
            <person name="Vavikolanu K."/>
            <person name="Mehta A."/>
            <person name="Aluvathingal J."/>
            <person name="Nadendla S."/>
            <person name="Lowell S."/>
            <person name="Myers T."/>
            <person name="Yan Y."/>
            <person name="Sichtig H."/>
        </authorList>
    </citation>
    <scope>NUCLEOTIDE SEQUENCE [LARGE SCALE GENOMIC DNA]</scope>
    <source>
        <strain evidence="2 3">FDAARGOS_909</strain>
    </source>
</reference>
<dbReference type="RefSeq" id="WP_197956435.1">
    <property type="nucleotide sequence ID" value="NZ_CP065668.1"/>
</dbReference>
<name>A0A7T2VZV3_DELAC</name>
<organism evidence="2 3">
    <name type="scientific">Delftia acidovorans</name>
    <name type="common">Pseudomonas acidovorans</name>
    <name type="synonym">Comamonas acidovorans</name>
    <dbReference type="NCBI Taxonomy" id="80866"/>
    <lineage>
        <taxon>Bacteria</taxon>
        <taxon>Pseudomonadati</taxon>
        <taxon>Pseudomonadota</taxon>
        <taxon>Betaproteobacteria</taxon>
        <taxon>Burkholderiales</taxon>
        <taxon>Comamonadaceae</taxon>
        <taxon>Delftia</taxon>
    </lineage>
</organism>
<evidence type="ECO:0000256" key="1">
    <source>
        <dbReference type="SAM" id="MobiDB-lite"/>
    </source>
</evidence>
<protein>
    <submittedName>
        <fullName evidence="2">Uncharacterized protein</fullName>
    </submittedName>
</protein>
<sequence>MNLKQLIDQFRSDADDRLEPFLWSQDDIRSWLNEAQAEAAVRGRLLLDDFTPHLCEIPVVGGQVSYELHPKVYEIADLRFVPSTGEDGRCLDLVTREYLDQKSPRWRDAAAGLPRYAIQTEKRLRLAPAPRMAGTLKLEAYRLPLAALINPVDEPEIHEAHHPYLVHWALYRGFGQPDSEGFDSERAAQAYAVFERYFGMRPDSDLRRSTRHDEPQVTVVHTL</sequence>
<gene>
    <name evidence="2" type="ORF">I6G66_05960</name>
</gene>
<feature type="region of interest" description="Disordered" evidence="1">
    <location>
        <begin position="204"/>
        <end position="223"/>
    </location>
</feature>
<dbReference type="Proteomes" id="UP000594778">
    <property type="component" value="Chromosome"/>
</dbReference>
<proteinExistence type="predicted"/>
<accession>A0A7T2VZV3</accession>